<proteinExistence type="predicted"/>
<dbReference type="AlphaFoldDB" id="A0A670XQL8"/>
<evidence type="ECO:0000259" key="1">
    <source>
        <dbReference type="Pfam" id="PF16297"/>
    </source>
</evidence>
<reference evidence="2" key="2">
    <citation type="submission" date="2025-09" db="UniProtKB">
        <authorList>
            <consortium name="Ensembl"/>
        </authorList>
    </citation>
    <scope>IDENTIFICATION</scope>
</reference>
<feature type="domain" description="DUF4939" evidence="1">
    <location>
        <begin position="20"/>
        <end position="113"/>
    </location>
</feature>
<evidence type="ECO:0000313" key="3">
    <source>
        <dbReference type="Proteomes" id="UP000472273"/>
    </source>
</evidence>
<name>A0A670XQL8_PSETE</name>
<evidence type="ECO:0000313" key="2">
    <source>
        <dbReference type="Ensembl" id="ENSPTXP00000001944.1"/>
    </source>
</evidence>
<protein>
    <recommendedName>
        <fullName evidence="1">DUF4939 domain-containing protein</fullName>
    </recommendedName>
</protein>
<dbReference type="Pfam" id="PF16297">
    <property type="entry name" value="DUF4939"/>
    <property type="match status" value="1"/>
</dbReference>
<dbReference type="InterPro" id="IPR032549">
    <property type="entry name" value="DUF4939"/>
</dbReference>
<dbReference type="GeneTree" id="ENSGT00950000183173"/>
<reference evidence="2" key="1">
    <citation type="submission" date="2025-08" db="UniProtKB">
        <authorList>
            <consortium name="Ensembl"/>
        </authorList>
    </citation>
    <scope>IDENTIFICATION</scope>
</reference>
<sequence length="143" mass="16460">MADREVLRESSSGDENLENLWLNVKNRRRLRRKSPVSMPEKFSGQMDRFPAFMGQCQLFISLRPEDFPTDRSKVGFIISLLTGQAANWATPLLVQDSPLLNNFQGFLQQMRVIWLHSESFWIKLSSGIYLTLVVPSFGSRSFC</sequence>
<keyword evidence="3" id="KW-1185">Reference proteome</keyword>
<accession>A0A670XQL8</accession>
<dbReference type="Ensembl" id="ENSPTXT00000001999.1">
    <property type="protein sequence ID" value="ENSPTXP00000001944.1"/>
    <property type="gene ID" value="ENSPTXG00000001544.1"/>
</dbReference>
<organism evidence="2 3">
    <name type="scientific">Pseudonaja textilis</name>
    <name type="common">Eastern brown snake</name>
    <dbReference type="NCBI Taxonomy" id="8673"/>
    <lineage>
        <taxon>Eukaryota</taxon>
        <taxon>Metazoa</taxon>
        <taxon>Chordata</taxon>
        <taxon>Craniata</taxon>
        <taxon>Vertebrata</taxon>
        <taxon>Euteleostomi</taxon>
        <taxon>Lepidosauria</taxon>
        <taxon>Squamata</taxon>
        <taxon>Bifurcata</taxon>
        <taxon>Unidentata</taxon>
        <taxon>Episquamata</taxon>
        <taxon>Toxicofera</taxon>
        <taxon>Serpentes</taxon>
        <taxon>Colubroidea</taxon>
        <taxon>Elapidae</taxon>
        <taxon>Hydrophiinae</taxon>
        <taxon>Pseudonaja</taxon>
    </lineage>
</organism>
<dbReference type="Proteomes" id="UP000472273">
    <property type="component" value="Unplaced"/>
</dbReference>